<feature type="compositionally biased region" description="Gly residues" evidence="3">
    <location>
        <begin position="12"/>
        <end position="43"/>
    </location>
</feature>
<dbReference type="FunFam" id="3.40.50.720:FF:000084">
    <property type="entry name" value="Short-chain dehydrogenase reductase"/>
    <property type="match status" value="1"/>
</dbReference>
<keyword evidence="5" id="KW-1185">Reference proteome</keyword>
<evidence type="ECO:0000256" key="2">
    <source>
        <dbReference type="ARBA" id="ARBA00023002"/>
    </source>
</evidence>
<dbReference type="Gene3D" id="3.40.50.720">
    <property type="entry name" value="NAD(P)-binding Rossmann-like Domain"/>
    <property type="match status" value="1"/>
</dbReference>
<protein>
    <submittedName>
        <fullName evidence="4">SDR family oxidoreductase</fullName>
    </submittedName>
</protein>
<evidence type="ECO:0000256" key="1">
    <source>
        <dbReference type="ARBA" id="ARBA00006484"/>
    </source>
</evidence>
<dbReference type="PRINTS" id="PR00081">
    <property type="entry name" value="GDHRDH"/>
</dbReference>
<dbReference type="EMBL" id="CP050177">
    <property type="protein sequence ID" value="QIQ04411.1"/>
    <property type="molecule type" value="Genomic_DNA"/>
</dbReference>
<keyword evidence="2" id="KW-0560">Oxidoreductase</keyword>
<evidence type="ECO:0000313" key="5">
    <source>
        <dbReference type="Proteomes" id="UP000501179"/>
    </source>
</evidence>
<dbReference type="CDD" id="cd05233">
    <property type="entry name" value="SDR_c"/>
    <property type="match status" value="1"/>
</dbReference>
<dbReference type="PANTHER" id="PTHR42760">
    <property type="entry name" value="SHORT-CHAIN DEHYDROGENASES/REDUCTASES FAMILY MEMBER"/>
    <property type="match status" value="1"/>
</dbReference>
<evidence type="ECO:0000256" key="3">
    <source>
        <dbReference type="SAM" id="MobiDB-lite"/>
    </source>
</evidence>
<sequence>MRQADQPEAGRTGSGRTGEGSAGAGPAGSGVPGGPAGEPGPGGRRFDGYGVLITGAGQGIGAATARRLAAEGARVLVTDLDEERARATAASVPGALAHRCDVADRTEIEAAVAYAVEHFGSLDVLVNNAYACAPDAPLFEDEPDDGWARDLDITLTGAFRCARAALPHLAASGRGAIVSIGSVNGEQDFGNHAYSAAKAGLASLTRTLAGHAAPRGVRVNLVAPGTIRTEGWAGREDSLDRAAAHYPAGRVGTPEDIASAVAFLASADAAWITGVTLPVDGGILTSNLGLRRALRGGA</sequence>
<dbReference type="Pfam" id="PF13561">
    <property type="entry name" value="adh_short_C2"/>
    <property type="match status" value="1"/>
</dbReference>
<feature type="region of interest" description="Disordered" evidence="3">
    <location>
        <begin position="1"/>
        <end position="45"/>
    </location>
</feature>
<evidence type="ECO:0000313" key="4">
    <source>
        <dbReference type="EMBL" id="QIQ04411.1"/>
    </source>
</evidence>
<name>A0A6G9H2G7_9ACTN</name>
<proteinExistence type="inferred from homology"/>
<dbReference type="InterPro" id="IPR036291">
    <property type="entry name" value="NAD(P)-bd_dom_sf"/>
</dbReference>
<dbReference type="KEGG" id="slia:HA039_20765"/>
<accession>A0A6G9H2G7</accession>
<dbReference type="SUPFAM" id="SSF51735">
    <property type="entry name" value="NAD(P)-binding Rossmann-fold domains"/>
    <property type="match status" value="1"/>
</dbReference>
<dbReference type="GO" id="GO:0030497">
    <property type="term" value="P:fatty acid elongation"/>
    <property type="evidence" value="ECO:0007669"/>
    <property type="project" value="TreeGrafter"/>
</dbReference>
<dbReference type="GO" id="GO:0016616">
    <property type="term" value="F:oxidoreductase activity, acting on the CH-OH group of donors, NAD or NADP as acceptor"/>
    <property type="evidence" value="ECO:0007669"/>
    <property type="project" value="TreeGrafter"/>
</dbReference>
<comment type="similarity">
    <text evidence="1">Belongs to the short-chain dehydrogenases/reductases (SDR) family.</text>
</comment>
<organism evidence="4 5">
    <name type="scientific">Streptomyces liangshanensis</name>
    <dbReference type="NCBI Taxonomy" id="2717324"/>
    <lineage>
        <taxon>Bacteria</taxon>
        <taxon>Bacillati</taxon>
        <taxon>Actinomycetota</taxon>
        <taxon>Actinomycetes</taxon>
        <taxon>Kitasatosporales</taxon>
        <taxon>Streptomycetaceae</taxon>
        <taxon>Streptomyces</taxon>
    </lineage>
</organism>
<dbReference type="InterPro" id="IPR002347">
    <property type="entry name" value="SDR_fam"/>
</dbReference>
<dbReference type="Proteomes" id="UP000501179">
    <property type="component" value="Chromosome"/>
</dbReference>
<dbReference type="NCBIfam" id="NF005559">
    <property type="entry name" value="PRK07231.1"/>
    <property type="match status" value="1"/>
</dbReference>
<gene>
    <name evidence="4" type="ORF">HA039_20765</name>
</gene>
<dbReference type="AlphaFoldDB" id="A0A6G9H2G7"/>
<reference evidence="4 5" key="1">
    <citation type="submission" date="2020-03" db="EMBL/GenBank/DDBJ databases">
        <title>A novel species.</title>
        <authorList>
            <person name="Gao J."/>
        </authorList>
    </citation>
    <scope>NUCLEOTIDE SEQUENCE [LARGE SCALE GENOMIC DNA]</scope>
    <source>
        <strain evidence="4 5">QMT-12</strain>
    </source>
</reference>
<dbReference type="PANTHER" id="PTHR42760:SF40">
    <property type="entry name" value="3-OXOACYL-[ACYL-CARRIER-PROTEIN] REDUCTASE, CHLOROPLASTIC"/>
    <property type="match status" value="1"/>
</dbReference>
<dbReference type="PRINTS" id="PR00080">
    <property type="entry name" value="SDRFAMILY"/>
</dbReference>